<comment type="caution">
    <text evidence="6">The sequence shown here is derived from an EMBL/GenBank/DDBJ whole genome shotgun (WGS) entry which is preliminary data.</text>
</comment>
<evidence type="ECO:0000256" key="2">
    <source>
        <dbReference type="ARBA" id="ARBA00022487"/>
    </source>
</evidence>
<dbReference type="InterPro" id="IPR002018">
    <property type="entry name" value="CarbesteraseB"/>
</dbReference>
<evidence type="ECO:0000313" key="6">
    <source>
        <dbReference type="EMBL" id="KAJ1519018.1"/>
    </source>
</evidence>
<gene>
    <name evidence="6" type="ORF">ONE63_011395</name>
</gene>
<dbReference type="PANTHER" id="PTHR43142">
    <property type="entry name" value="CARBOXYLIC ESTER HYDROLASE"/>
    <property type="match status" value="1"/>
</dbReference>
<protein>
    <recommendedName>
        <fullName evidence="5">Carboxylesterase type B domain-containing protein</fullName>
    </recommendedName>
</protein>
<evidence type="ECO:0000313" key="7">
    <source>
        <dbReference type="Proteomes" id="UP001075354"/>
    </source>
</evidence>
<evidence type="ECO:0000256" key="3">
    <source>
        <dbReference type="ARBA" id="ARBA00022801"/>
    </source>
</evidence>
<accession>A0AAV7X2M0</accession>
<dbReference type="Gene3D" id="3.40.50.1820">
    <property type="entry name" value="alpha/beta hydrolase"/>
    <property type="match status" value="1"/>
</dbReference>
<evidence type="ECO:0000259" key="5">
    <source>
        <dbReference type="Pfam" id="PF00135"/>
    </source>
</evidence>
<keyword evidence="2" id="KW-0719">Serine esterase</keyword>
<comment type="similarity">
    <text evidence="1">Belongs to the type-B carboxylesterase/lipase family.</text>
</comment>
<organism evidence="6 7">
    <name type="scientific">Megalurothrips usitatus</name>
    <name type="common">bean blossom thrips</name>
    <dbReference type="NCBI Taxonomy" id="439358"/>
    <lineage>
        <taxon>Eukaryota</taxon>
        <taxon>Metazoa</taxon>
        <taxon>Ecdysozoa</taxon>
        <taxon>Arthropoda</taxon>
        <taxon>Hexapoda</taxon>
        <taxon>Insecta</taxon>
        <taxon>Pterygota</taxon>
        <taxon>Neoptera</taxon>
        <taxon>Paraneoptera</taxon>
        <taxon>Thysanoptera</taxon>
        <taxon>Terebrantia</taxon>
        <taxon>Thripoidea</taxon>
        <taxon>Thripidae</taxon>
        <taxon>Megalurothrips</taxon>
    </lineage>
</organism>
<dbReference type="PANTHER" id="PTHR43142:SF1">
    <property type="entry name" value="CARBOXYLIC ESTER HYDROLASE"/>
    <property type="match status" value="1"/>
</dbReference>
<proteinExistence type="inferred from homology"/>
<dbReference type="EMBL" id="JAPTSV010000795">
    <property type="protein sequence ID" value="KAJ1519018.1"/>
    <property type="molecule type" value="Genomic_DNA"/>
</dbReference>
<sequence>MSTRLHAAAGKAPVYVYHMSYDGRLGFLKRLLWLKDYPGVAHADELGYLFRIGIVPAVPGVGPRSPELAHRQRLLLLWRNFMETGNPTPPGAQADLGVTWTPSWKAGAMDYLDIGETLRMRQDPPSQRIVFWDGLYRKYMGTSFLS</sequence>
<evidence type="ECO:0000256" key="1">
    <source>
        <dbReference type="ARBA" id="ARBA00005964"/>
    </source>
</evidence>
<dbReference type="SUPFAM" id="SSF53474">
    <property type="entry name" value="alpha/beta-Hydrolases"/>
    <property type="match status" value="1"/>
</dbReference>
<name>A0AAV7X2M0_9NEOP</name>
<evidence type="ECO:0000256" key="4">
    <source>
        <dbReference type="ARBA" id="ARBA00023180"/>
    </source>
</evidence>
<dbReference type="Pfam" id="PF00135">
    <property type="entry name" value="COesterase"/>
    <property type="match status" value="1"/>
</dbReference>
<reference evidence="6" key="1">
    <citation type="submission" date="2022-12" db="EMBL/GenBank/DDBJ databases">
        <title>Chromosome-level genome assembly of the bean flower thrips Megalurothrips usitatus.</title>
        <authorList>
            <person name="Ma L."/>
            <person name="Liu Q."/>
            <person name="Li H."/>
            <person name="Cai W."/>
        </authorList>
    </citation>
    <scope>NUCLEOTIDE SEQUENCE</scope>
    <source>
        <strain evidence="6">Cailab_2022a</strain>
    </source>
</reference>
<feature type="domain" description="Carboxylesterase type B" evidence="5">
    <location>
        <begin position="5"/>
        <end position="132"/>
    </location>
</feature>
<dbReference type="Proteomes" id="UP001075354">
    <property type="component" value="Unassembled WGS sequence"/>
</dbReference>
<keyword evidence="3" id="KW-0378">Hydrolase</keyword>
<dbReference type="InterPro" id="IPR029058">
    <property type="entry name" value="AB_hydrolase_fold"/>
</dbReference>
<keyword evidence="7" id="KW-1185">Reference proteome</keyword>
<dbReference type="AlphaFoldDB" id="A0AAV7X2M0"/>
<keyword evidence="4" id="KW-0325">Glycoprotein</keyword>
<dbReference type="GO" id="GO:0052689">
    <property type="term" value="F:carboxylic ester hydrolase activity"/>
    <property type="evidence" value="ECO:0007669"/>
    <property type="project" value="UniProtKB-KW"/>
</dbReference>